<gene>
    <name evidence="1" type="ORF">VNO77_03441</name>
</gene>
<comment type="caution">
    <text evidence="1">The sequence shown here is derived from an EMBL/GenBank/DDBJ whole genome shotgun (WGS) entry which is preliminary data.</text>
</comment>
<dbReference type="EMBL" id="JAYMYQ010000001">
    <property type="protein sequence ID" value="KAK7361385.1"/>
    <property type="molecule type" value="Genomic_DNA"/>
</dbReference>
<proteinExistence type="predicted"/>
<evidence type="ECO:0000313" key="1">
    <source>
        <dbReference type="EMBL" id="KAK7361385.1"/>
    </source>
</evidence>
<organism evidence="1 2">
    <name type="scientific">Canavalia gladiata</name>
    <name type="common">Sword bean</name>
    <name type="synonym">Dolichos gladiatus</name>
    <dbReference type="NCBI Taxonomy" id="3824"/>
    <lineage>
        <taxon>Eukaryota</taxon>
        <taxon>Viridiplantae</taxon>
        <taxon>Streptophyta</taxon>
        <taxon>Embryophyta</taxon>
        <taxon>Tracheophyta</taxon>
        <taxon>Spermatophyta</taxon>
        <taxon>Magnoliopsida</taxon>
        <taxon>eudicotyledons</taxon>
        <taxon>Gunneridae</taxon>
        <taxon>Pentapetalae</taxon>
        <taxon>rosids</taxon>
        <taxon>fabids</taxon>
        <taxon>Fabales</taxon>
        <taxon>Fabaceae</taxon>
        <taxon>Papilionoideae</taxon>
        <taxon>50 kb inversion clade</taxon>
        <taxon>NPAAA clade</taxon>
        <taxon>indigoferoid/millettioid clade</taxon>
        <taxon>Phaseoleae</taxon>
        <taxon>Canavalia</taxon>
    </lineage>
</organism>
<reference evidence="1 2" key="1">
    <citation type="submission" date="2024-01" db="EMBL/GenBank/DDBJ databases">
        <title>The genomes of 5 underutilized Papilionoideae crops provide insights into root nodulation and disease resistanc.</title>
        <authorList>
            <person name="Jiang F."/>
        </authorList>
    </citation>
    <scope>NUCLEOTIDE SEQUENCE [LARGE SCALE GENOMIC DNA]</scope>
    <source>
        <strain evidence="1">LVBAO_FW01</strain>
        <tissue evidence="1">Leaves</tissue>
    </source>
</reference>
<protein>
    <submittedName>
        <fullName evidence="1">Uncharacterized protein</fullName>
    </submittedName>
</protein>
<accession>A0AAN9R3W5</accession>
<evidence type="ECO:0000313" key="2">
    <source>
        <dbReference type="Proteomes" id="UP001367508"/>
    </source>
</evidence>
<dbReference type="Proteomes" id="UP001367508">
    <property type="component" value="Unassembled WGS sequence"/>
</dbReference>
<dbReference type="AlphaFoldDB" id="A0AAN9R3W5"/>
<keyword evidence="2" id="KW-1185">Reference proteome</keyword>
<sequence length="179" mass="19973">MGSVDINLNGNQGVVFFWKIKGYLNERVPTALHARCMRPLPFHLFDPAVEGTSNSFHLRAKVPGEPSIPPSPIVLLDRGKRSSKLHNWTMKSCIPCSCLGITANSTERNFTREMSSKNSASVSGSDFGFQTWLYLWHSRLMVPDLNSLDLLKPISGFQVQDSEIFIAFAIFMASLLPLD</sequence>
<name>A0AAN9R3W5_CANGL</name>